<keyword evidence="3" id="KW-1185">Reference proteome</keyword>
<organism evidence="2 3">
    <name type="scientific">Oceanobacillus bengalensis</name>
    <dbReference type="NCBI Taxonomy" id="1435466"/>
    <lineage>
        <taxon>Bacteria</taxon>
        <taxon>Bacillati</taxon>
        <taxon>Bacillota</taxon>
        <taxon>Bacilli</taxon>
        <taxon>Bacillales</taxon>
        <taxon>Bacillaceae</taxon>
        <taxon>Oceanobacillus</taxon>
    </lineage>
</organism>
<proteinExistence type="predicted"/>
<keyword evidence="1" id="KW-1133">Transmembrane helix</keyword>
<sequence length="61" mass="7292">MSQRTKTFLSILQKRKSFLWSFIVVITLLWGYAWVLMKEAHHYMEPFTFSSFRFGIGTITL</sequence>
<evidence type="ECO:0000313" key="3">
    <source>
        <dbReference type="Proteomes" id="UP000281813"/>
    </source>
</evidence>
<dbReference type="OrthoDB" id="67135at2"/>
<dbReference type="RefSeq" id="WP_121128089.1">
    <property type="nucleotide sequence ID" value="NZ_JBHUFK010000006.1"/>
</dbReference>
<accession>A0A494Z780</accession>
<keyword evidence="1" id="KW-0472">Membrane</keyword>
<feature type="transmembrane region" description="Helical" evidence="1">
    <location>
        <begin position="18"/>
        <end position="37"/>
    </location>
</feature>
<evidence type="ECO:0000313" key="2">
    <source>
        <dbReference type="EMBL" id="RKQ18176.1"/>
    </source>
</evidence>
<evidence type="ECO:0000256" key="1">
    <source>
        <dbReference type="SAM" id="Phobius"/>
    </source>
</evidence>
<keyword evidence="1" id="KW-0812">Transmembrane</keyword>
<comment type="caution">
    <text evidence="2">The sequence shown here is derived from an EMBL/GenBank/DDBJ whole genome shotgun (WGS) entry which is preliminary data.</text>
</comment>
<gene>
    <name evidence="2" type="ORF">D8M05_01880</name>
</gene>
<dbReference type="AlphaFoldDB" id="A0A494Z780"/>
<dbReference type="Proteomes" id="UP000281813">
    <property type="component" value="Unassembled WGS sequence"/>
</dbReference>
<protein>
    <submittedName>
        <fullName evidence="2">Uncharacterized protein</fullName>
    </submittedName>
</protein>
<name>A0A494Z780_9BACI</name>
<dbReference type="EMBL" id="RBZO01000002">
    <property type="protein sequence ID" value="RKQ18176.1"/>
    <property type="molecule type" value="Genomic_DNA"/>
</dbReference>
<reference evidence="2 3" key="1">
    <citation type="journal article" date="2015" name="Antonie Van Leeuwenhoek">
        <title>Oceanobacillus bengalensis sp. nov., a bacterium isolated from seawater of the Bay of Bengal.</title>
        <authorList>
            <person name="Yongchang O."/>
            <person name="Xiang W."/>
            <person name="Wang G."/>
        </authorList>
    </citation>
    <scope>NUCLEOTIDE SEQUENCE [LARGE SCALE GENOMIC DNA]</scope>
    <source>
        <strain evidence="2 3">MCCC 1K00260</strain>
    </source>
</reference>